<dbReference type="AlphaFoldDB" id="A0A1G8KFB5"/>
<dbReference type="EMBL" id="FNEI01000002">
    <property type="protein sequence ID" value="SDI42121.1"/>
    <property type="molecule type" value="Genomic_DNA"/>
</dbReference>
<evidence type="ECO:0000313" key="3">
    <source>
        <dbReference type="EMBL" id="SDI42121.1"/>
    </source>
</evidence>
<evidence type="ECO:0000256" key="1">
    <source>
        <dbReference type="SAM" id="MobiDB-lite"/>
    </source>
</evidence>
<proteinExistence type="predicted"/>
<keyword evidence="2" id="KW-0732">Signal</keyword>
<feature type="signal peptide" evidence="2">
    <location>
        <begin position="1"/>
        <end position="23"/>
    </location>
</feature>
<keyword evidence="4" id="KW-1185">Reference proteome</keyword>
<organism evidence="3 4">
    <name type="scientific">Arthrobacter cupressi</name>
    <dbReference type="NCBI Taxonomy" id="1045773"/>
    <lineage>
        <taxon>Bacteria</taxon>
        <taxon>Bacillati</taxon>
        <taxon>Actinomycetota</taxon>
        <taxon>Actinomycetes</taxon>
        <taxon>Micrococcales</taxon>
        <taxon>Micrococcaceae</taxon>
        <taxon>Arthrobacter</taxon>
    </lineage>
</organism>
<sequence>MAVWGRAIAVVALLGALTACEYAEEGEPRPGALPSSSPAAQPGPVPAPTTPDAAWLARMDQNTKRVNALLGSSDGAVLGMVGGLGDGRSAAGAQGSTGTLPAGDYVFKIVCAGDKDKQFQRFRSGAAPETFTIPCGEVREIHRTLPGGTLTVELAGLRKGTEAVGGIRVDKAHPKP</sequence>
<name>A0A1G8KFB5_9MICC</name>
<evidence type="ECO:0000256" key="2">
    <source>
        <dbReference type="SAM" id="SignalP"/>
    </source>
</evidence>
<protein>
    <recommendedName>
        <fullName evidence="5">Lipoprotein</fullName>
    </recommendedName>
</protein>
<feature type="chain" id="PRO_5038331632" description="Lipoprotein" evidence="2">
    <location>
        <begin position="24"/>
        <end position="176"/>
    </location>
</feature>
<reference evidence="4" key="1">
    <citation type="submission" date="2016-10" db="EMBL/GenBank/DDBJ databases">
        <authorList>
            <person name="Varghese N."/>
            <person name="Submissions S."/>
        </authorList>
    </citation>
    <scope>NUCLEOTIDE SEQUENCE [LARGE SCALE GENOMIC DNA]</scope>
    <source>
        <strain evidence="4">CGMCC 1.10783</strain>
    </source>
</reference>
<accession>A0A1G8KFB5</accession>
<gene>
    <name evidence="3" type="ORF">SAMN05216555_102233</name>
</gene>
<feature type="region of interest" description="Disordered" evidence="1">
    <location>
        <begin position="26"/>
        <end position="50"/>
    </location>
</feature>
<evidence type="ECO:0008006" key="5">
    <source>
        <dbReference type="Google" id="ProtNLM"/>
    </source>
</evidence>
<dbReference type="Proteomes" id="UP000182130">
    <property type="component" value="Unassembled WGS sequence"/>
</dbReference>
<dbReference type="STRING" id="1045773.SAMN05216555_102233"/>
<dbReference type="PROSITE" id="PS51257">
    <property type="entry name" value="PROKAR_LIPOPROTEIN"/>
    <property type="match status" value="1"/>
</dbReference>
<evidence type="ECO:0000313" key="4">
    <source>
        <dbReference type="Proteomes" id="UP000182130"/>
    </source>
</evidence>